<evidence type="ECO:0000313" key="3">
    <source>
        <dbReference type="Proteomes" id="UP000285326"/>
    </source>
</evidence>
<dbReference type="EMBL" id="MCBS01025079">
    <property type="protein sequence ID" value="RKF71566.1"/>
    <property type="molecule type" value="Genomic_DNA"/>
</dbReference>
<proteinExistence type="predicted"/>
<protein>
    <submittedName>
        <fullName evidence="2">Uncharacterized protein</fullName>
    </submittedName>
</protein>
<sequence length="218" mass="23998">MTGENSTPLSNKSFQRVPNQNLPSDEDSRNYQNSAFNVLPDEGLFNEIPGKGRESKKELSEKIQGIGFGFKANENSLKGTRTDCKSDGDENIQEIQIIDNPTDRVLGTGQACTIPGFVASDGNLEANLKISRAKCGTKKLREIYGTRINRRKKKPENANSGVNVAATFRPVRRKPYTSTAGLVLGMGVAYDDKAFRFPARLLIHDNEHPMVVEIGIKA</sequence>
<name>A0A420IAH2_9PEZI</name>
<accession>A0A420IAH2</accession>
<gene>
    <name evidence="2" type="ORF">GcM1_250002</name>
</gene>
<feature type="compositionally biased region" description="Polar residues" evidence="1">
    <location>
        <begin position="1"/>
        <end position="23"/>
    </location>
</feature>
<evidence type="ECO:0000313" key="2">
    <source>
        <dbReference type="EMBL" id="RKF71566.1"/>
    </source>
</evidence>
<evidence type="ECO:0000256" key="1">
    <source>
        <dbReference type="SAM" id="MobiDB-lite"/>
    </source>
</evidence>
<dbReference type="Proteomes" id="UP000285326">
    <property type="component" value="Unassembled WGS sequence"/>
</dbReference>
<reference evidence="2 3" key="1">
    <citation type="journal article" date="2018" name="BMC Genomics">
        <title>Comparative genome analyses reveal sequence features reflecting distinct modes of host-adaptation between dicot and monocot powdery mildew.</title>
        <authorList>
            <person name="Wu Y."/>
            <person name="Ma X."/>
            <person name="Pan Z."/>
            <person name="Kale S.D."/>
            <person name="Song Y."/>
            <person name="King H."/>
            <person name="Zhang Q."/>
            <person name="Presley C."/>
            <person name="Deng X."/>
            <person name="Wei C.I."/>
            <person name="Xiao S."/>
        </authorList>
    </citation>
    <scope>NUCLEOTIDE SEQUENCE [LARGE SCALE GENOMIC DNA]</scope>
    <source>
        <strain evidence="2">UMSG1</strain>
    </source>
</reference>
<dbReference type="AlphaFoldDB" id="A0A420IAH2"/>
<comment type="caution">
    <text evidence="2">The sequence shown here is derived from an EMBL/GenBank/DDBJ whole genome shotgun (WGS) entry which is preliminary data.</text>
</comment>
<feature type="region of interest" description="Disordered" evidence="1">
    <location>
        <begin position="1"/>
        <end position="38"/>
    </location>
</feature>
<organism evidence="2 3">
    <name type="scientific">Golovinomyces cichoracearum</name>
    <dbReference type="NCBI Taxonomy" id="62708"/>
    <lineage>
        <taxon>Eukaryota</taxon>
        <taxon>Fungi</taxon>
        <taxon>Dikarya</taxon>
        <taxon>Ascomycota</taxon>
        <taxon>Pezizomycotina</taxon>
        <taxon>Leotiomycetes</taxon>
        <taxon>Erysiphales</taxon>
        <taxon>Erysiphaceae</taxon>
        <taxon>Golovinomyces</taxon>
    </lineage>
</organism>